<dbReference type="EMBL" id="MF285618">
    <property type="protein sequence ID" value="ATA65377.1"/>
    <property type="molecule type" value="Genomic_DNA"/>
</dbReference>
<feature type="compositionally biased region" description="Gly residues" evidence="1">
    <location>
        <begin position="152"/>
        <end position="164"/>
    </location>
</feature>
<name>A0A289YV31_9CAUD</name>
<dbReference type="Proteomes" id="UP000223363">
    <property type="component" value="Segment"/>
</dbReference>
<proteinExistence type="predicted"/>
<evidence type="ECO:0000313" key="2">
    <source>
        <dbReference type="EMBL" id="ATA65377.1"/>
    </source>
</evidence>
<evidence type="ECO:0000256" key="1">
    <source>
        <dbReference type="SAM" id="MobiDB-lite"/>
    </source>
</evidence>
<gene>
    <name evidence="2" type="ORF">2050HW_00042</name>
</gene>
<sequence>MSDYKFSDRDVANFVKEILDTESRRNELIGYLDDLTRDRRSDVGEKLMRYAISAYALEYNRTKKSSEDIVYDLVLWYAAARAADDRGFTRNLSNAEMDDLADMGRMALEIIDELAEMNESRGRGYGRDDRRGGGRESSFGRAAREQDRRGYSAGGSRGYGGGRQEGYRSDYSSAAARGVDQRAPQRPVYGERTHAREEAQPRVKTALDVMAEMHLKRRQAEAGIQEPEPQPRRQERRVEEPTRRELATRNPVDAVRRNHAPAYERVTPETITSKPEWTADPNGPVAGNADFIPDDIGQWGTTESGKVLPSPERPITQYEILNNCYDLNDIEVVEAIPERPRFSCNGAAPSWEADEVAPQWSINKDGYRVLAFRKLSEEEKEKVRKEIHTMPEIIGVRNGPGKSHPQREAILLAAGKTTRFNLEEARRREEEARKEWEDVVAVLKAENETLPEEEQKPIPDLDLSDYKPTIDETVKVGKVIKAFGHDALEVKIMDLRTELDTESSLDLRTENYRPLHDAGSAEAAREMIEGLRGLVITGSPVSNVTLPQMLRSFENRVDGLPGHLIVFIKRHIVNVINDILGMEMGSTLTIDDVNDLRTIEADMVKIAGEEFAAKFSETVNENIRRFEFLTTGEDMGKPTYIVSKKSSGVLTLPMTIADISMKKRPGIKLMSTTVNRDSAPKLYQALNMMNMAHGGFNKELYLADGTWVTVTKDAMAKGQFVLAYKTA</sequence>
<evidence type="ECO:0000313" key="3">
    <source>
        <dbReference type="Proteomes" id="UP000223363"/>
    </source>
</evidence>
<organism evidence="2 3">
    <name type="scientific">Serratia phage vB_SmaM_ 2050HW</name>
    <dbReference type="NCBI Taxonomy" id="2024252"/>
    <lineage>
        <taxon>Viruses</taxon>
        <taxon>Duplodnaviria</taxon>
        <taxon>Heunggongvirae</taxon>
        <taxon>Uroviricota</taxon>
        <taxon>Caudoviricetes</taxon>
        <taxon>Chimalliviridae</taxon>
        <taxon>Moabitevirus</taxon>
        <taxon>Moabitevirus mv2050HW</taxon>
    </lineage>
</organism>
<feature type="compositionally biased region" description="Basic and acidic residues" evidence="1">
    <location>
        <begin position="229"/>
        <end position="247"/>
    </location>
</feature>
<feature type="region of interest" description="Disordered" evidence="1">
    <location>
        <begin position="218"/>
        <end position="247"/>
    </location>
</feature>
<protein>
    <submittedName>
        <fullName evidence="2">Uncharacterized protein</fullName>
    </submittedName>
</protein>
<feature type="compositionally biased region" description="Basic and acidic residues" evidence="1">
    <location>
        <begin position="120"/>
        <end position="134"/>
    </location>
</feature>
<reference evidence="3" key="1">
    <citation type="submission" date="2017-06" db="EMBL/GenBank/DDBJ databases">
        <authorList>
            <person name="Zhao X."/>
        </authorList>
    </citation>
    <scope>NUCLEOTIDE SEQUENCE [LARGE SCALE GENOMIC DNA]</scope>
</reference>
<feature type="region of interest" description="Disordered" evidence="1">
    <location>
        <begin position="120"/>
        <end position="203"/>
    </location>
</feature>
<keyword evidence="3" id="KW-1185">Reference proteome</keyword>
<feature type="compositionally biased region" description="Basic and acidic residues" evidence="1">
    <location>
        <begin position="189"/>
        <end position="201"/>
    </location>
</feature>
<accession>A0A289YV31</accession>